<dbReference type="Gene3D" id="3.40.50.10420">
    <property type="entry name" value="NagB/RpiA/CoA transferase-like"/>
    <property type="match status" value="1"/>
</dbReference>
<dbReference type="InterPro" id="IPR037171">
    <property type="entry name" value="NagB/RpiA_transferase-like"/>
</dbReference>
<dbReference type="InterPro" id="IPR002698">
    <property type="entry name" value="FTHF_cligase"/>
</dbReference>
<dbReference type="InterPro" id="IPR024185">
    <property type="entry name" value="FTHF_cligase-like_sf"/>
</dbReference>
<accession>A0A512DS06</accession>
<keyword evidence="4" id="KW-0479">Metal-binding</keyword>
<keyword evidence="6" id="KW-1185">Reference proteome</keyword>
<sequence>MRHTLSHLDLIGYGCALPVVVAKGEPLAFRTWTPQTPMERSGLGILAPAATVAEIDPDVLLVPLLSFDRAGYRLGYGAGFYDRTLERLRRSKRVMAVGIAFAGQEVDGVPRDRYDQPLDWLVTEKFVLKIAD</sequence>
<dbReference type="GO" id="GO:0046872">
    <property type="term" value="F:metal ion binding"/>
    <property type="evidence" value="ECO:0007669"/>
    <property type="project" value="UniProtKB-KW"/>
</dbReference>
<reference evidence="5 6" key="1">
    <citation type="submission" date="2019-07" db="EMBL/GenBank/DDBJ databases">
        <title>Whole genome shotgun sequence of Skermanella aerolata NBRC 106429.</title>
        <authorList>
            <person name="Hosoyama A."/>
            <person name="Uohara A."/>
            <person name="Ohji S."/>
            <person name="Ichikawa N."/>
        </authorList>
    </citation>
    <scope>NUCLEOTIDE SEQUENCE [LARGE SCALE GENOMIC DNA]</scope>
    <source>
        <strain evidence="5 6">NBRC 106429</strain>
    </source>
</reference>
<dbReference type="GO" id="GO:0030272">
    <property type="term" value="F:5-formyltetrahydrofolate cyclo-ligase activity"/>
    <property type="evidence" value="ECO:0007669"/>
    <property type="project" value="UniProtKB-EC"/>
</dbReference>
<comment type="catalytic activity">
    <reaction evidence="4">
        <text>(6S)-5-formyl-5,6,7,8-tetrahydrofolate + ATP = (6R)-5,10-methenyltetrahydrofolate + ADP + phosphate</text>
        <dbReference type="Rhea" id="RHEA:10488"/>
        <dbReference type="ChEBI" id="CHEBI:30616"/>
        <dbReference type="ChEBI" id="CHEBI:43474"/>
        <dbReference type="ChEBI" id="CHEBI:57455"/>
        <dbReference type="ChEBI" id="CHEBI:57457"/>
        <dbReference type="ChEBI" id="CHEBI:456216"/>
        <dbReference type="EC" id="6.3.3.2"/>
    </reaction>
</comment>
<keyword evidence="3 4" id="KW-0067">ATP-binding</keyword>
<evidence type="ECO:0000313" key="5">
    <source>
        <dbReference type="EMBL" id="GEO39215.1"/>
    </source>
</evidence>
<proteinExistence type="inferred from homology"/>
<dbReference type="Pfam" id="PF01812">
    <property type="entry name" value="5-FTHF_cyc-lig"/>
    <property type="match status" value="1"/>
</dbReference>
<dbReference type="AlphaFoldDB" id="A0A512DS06"/>
<dbReference type="NCBIfam" id="TIGR02727">
    <property type="entry name" value="MTHFS_bact"/>
    <property type="match status" value="1"/>
</dbReference>
<dbReference type="GO" id="GO:0005524">
    <property type="term" value="F:ATP binding"/>
    <property type="evidence" value="ECO:0007669"/>
    <property type="project" value="UniProtKB-KW"/>
</dbReference>
<comment type="caution">
    <text evidence="5">The sequence shown here is derived from an EMBL/GenBank/DDBJ whole genome shotgun (WGS) entry which is preliminary data.</text>
</comment>
<keyword evidence="2 4" id="KW-0547">Nucleotide-binding</keyword>
<dbReference type="Proteomes" id="UP000321523">
    <property type="component" value="Unassembled WGS sequence"/>
</dbReference>
<comment type="similarity">
    <text evidence="1 4">Belongs to the 5-formyltetrahydrofolate cyclo-ligase family.</text>
</comment>
<name>A0A512DS06_9PROT</name>
<dbReference type="PANTHER" id="PTHR23407:SF1">
    <property type="entry name" value="5-FORMYLTETRAHYDROFOLATE CYCLO-LIGASE"/>
    <property type="match status" value="1"/>
</dbReference>
<dbReference type="EMBL" id="BJYZ01000014">
    <property type="protein sequence ID" value="GEO39215.1"/>
    <property type="molecule type" value="Genomic_DNA"/>
</dbReference>
<evidence type="ECO:0000313" key="6">
    <source>
        <dbReference type="Proteomes" id="UP000321523"/>
    </source>
</evidence>
<dbReference type="GO" id="GO:0035999">
    <property type="term" value="P:tetrahydrofolate interconversion"/>
    <property type="evidence" value="ECO:0007669"/>
    <property type="project" value="TreeGrafter"/>
</dbReference>
<organism evidence="5 6">
    <name type="scientific">Skermanella aerolata</name>
    <dbReference type="NCBI Taxonomy" id="393310"/>
    <lineage>
        <taxon>Bacteria</taxon>
        <taxon>Pseudomonadati</taxon>
        <taxon>Pseudomonadota</taxon>
        <taxon>Alphaproteobacteria</taxon>
        <taxon>Rhodospirillales</taxon>
        <taxon>Azospirillaceae</taxon>
        <taxon>Skermanella</taxon>
    </lineage>
</organism>
<evidence type="ECO:0000256" key="1">
    <source>
        <dbReference type="ARBA" id="ARBA00010638"/>
    </source>
</evidence>
<evidence type="ECO:0000256" key="4">
    <source>
        <dbReference type="RuleBase" id="RU361279"/>
    </source>
</evidence>
<dbReference type="GO" id="GO:0009396">
    <property type="term" value="P:folic acid-containing compound biosynthetic process"/>
    <property type="evidence" value="ECO:0007669"/>
    <property type="project" value="TreeGrafter"/>
</dbReference>
<evidence type="ECO:0000256" key="3">
    <source>
        <dbReference type="ARBA" id="ARBA00022840"/>
    </source>
</evidence>
<evidence type="ECO:0000256" key="2">
    <source>
        <dbReference type="ARBA" id="ARBA00022741"/>
    </source>
</evidence>
<dbReference type="PANTHER" id="PTHR23407">
    <property type="entry name" value="ATPASE INHIBITOR/5-FORMYLTETRAHYDROFOLATE CYCLO-LIGASE"/>
    <property type="match status" value="1"/>
</dbReference>
<comment type="cofactor">
    <cofactor evidence="4">
        <name>Mg(2+)</name>
        <dbReference type="ChEBI" id="CHEBI:18420"/>
    </cofactor>
</comment>
<dbReference type="SUPFAM" id="SSF100950">
    <property type="entry name" value="NagB/RpiA/CoA transferase-like"/>
    <property type="match status" value="1"/>
</dbReference>
<gene>
    <name evidence="5" type="ORF">SAE02_33630</name>
</gene>
<dbReference type="EC" id="6.3.3.2" evidence="4"/>
<protein>
    <recommendedName>
        <fullName evidence="4">5-formyltetrahydrofolate cyclo-ligase</fullName>
        <ecNumber evidence="4">6.3.3.2</ecNumber>
    </recommendedName>
</protein>
<keyword evidence="4" id="KW-0460">Magnesium</keyword>